<keyword evidence="4" id="KW-0694">RNA-binding</keyword>
<dbReference type="GO" id="GO:0007018">
    <property type="term" value="P:microtubule-based movement"/>
    <property type="evidence" value="ECO:0007669"/>
    <property type="project" value="InterPro"/>
</dbReference>
<dbReference type="InterPro" id="IPR000504">
    <property type="entry name" value="RRM_dom"/>
</dbReference>
<feature type="compositionally biased region" description="Low complexity" evidence="8">
    <location>
        <begin position="26"/>
        <end position="37"/>
    </location>
</feature>
<dbReference type="InterPro" id="IPR036961">
    <property type="entry name" value="Kinesin_motor_dom_sf"/>
</dbReference>
<dbReference type="SMART" id="SM00360">
    <property type="entry name" value="RRM"/>
    <property type="match status" value="1"/>
</dbReference>
<dbReference type="PRINTS" id="PR00380">
    <property type="entry name" value="KINESINHEAVY"/>
</dbReference>
<dbReference type="SUPFAM" id="SSF54928">
    <property type="entry name" value="RNA-binding domain, RBD"/>
    <property type="match status" value="1"/>
</dbReference>
<dbReference type="Gene3D" id="3.40.850.10">
    <property type="entry name" value="Kinesin motor domain"/>
    <property type="match status" value="1"/>
</dbReference>
<feature type="region of interest" description="Disordered" evidence="8">
    <location>
        <begin position="414"/>
        <end position="433"/>
    </location>
</feature>
<keyword evidence="6" id="KW-0493">Microtubule</keyword>
<feature type="domain" description="RRM" evidence="10">
    <location>
        <begin position="337"/>
        <end position="415"/>
    </location>
</feature>
<keyword evidence="3 6" id="KW-0505">Motor protein</keyword>
<keyword evidence="12" id="KW-1185">Reference proteome</keyword>
<evidence type="ECO:0000256" key="1">
    <source>
        <dbReference type="ARBA" id="ARBA00022741"/>
    </source>
</evidence>
<dbReference type="GO" id="GO:0051231">
    <property type="term" value="P:spindle elongation"/>
    <property type="evidence" value="ECO:0007669"/>
    <property type="project" value="TreeGrafter"/>
</dbReference>
<evidence type="ECO:0000256" key="5">
    <source>
        <dbReference type="PROSITE-ProRule" id="PRU00283"/>
    </source>
</evidence>
<proteinExistence type="inferred from homology"/>
<evidence type="ECO:0000313" key="12">
    <source>
        <dbReference type="Proteomes" id="UP001168877"/>
    </source>
</evidence>
<dbReference type="Proteomes" id="UP001168877">
    <property type="component" value="Unassembled WGS sequence"/>
</dbReference>
<feature type="compositionally biased region" description="Basic and acidic residues" evidence="8">
    <location>
        <begin position="61"/>
        <end position="76"/>
    </location>
</feature>
<dbReference type="InterPro" id="IPR035979">
    <property type="entry name" value="RBD_domain_sf"/>
</dbReference>
<evidence type="ECO:0000259" key="10">
    <source>
        <dbReference type="PROSITE" id="PS50102"/>
    </source>
</evidence>
<feature type="compositionally biased region" description="Basic and acidic residues" evidence="8">
    <location>
        <begin position="7"/>
        <end position="25"/>
    </location>
</feature>
<evidence type="ECO:0000256" key="4">
    <source>
        <dbReference type="PROSITE-ProRule" id="PRU00176"/>
    </source>
</evidence>
<name>A0AA39RZQ5_ACESA</name>
<dbReference type="PROSITE" id="PS50067">
    <property type="entry name" value="KINESIN_MOTOR_2"/>
    <property type="match status" value="1"/>
</dbReference>
<accession>A0AA39RZQ5</accession>
<evidence type="ECO:0000259" key="9">
    <source>
        <dbReference type="PROSITE" id="PS50067"/>
    </source>
</evidence>
<dbReference type="GO" id="GO:0003723">
    <property type="term" value="F:RNA binding"/>
    <property type="evidence" value="ECO:0007669"/>
    <property type="project" value="UniProtKB-UniRule"/>
</dbReference>
<dbReference type="InterPro" id="IPR027640">
    <property type="entry name" value="Kinesin-like_fam"/>
</dbReference>
<protein>
    <recommendedName>
        <fullName evidence="6">Kinesin-like protein</fullName>
    </recommendedName>
</protein>
<dbReference type="Gene3D" id="3.30.70.330">
    <property type="match status" value="1"/>
</dbReference>
<feature type="domain" description="Kinesin motor" evidence="9">
    <location>
        <begin position="96"/>
        <end position="193"/>
    </location>
</feature>
<dbReference type="GO" id="GO:0005524">
    <property type="term" value="F:ATP binding"/>
    <property type="evidence" value="ECO:0007669"/>
    <property type="project" value="UniProtKB-KW"/>
</dbReference>
<evidence type="ECO:0000256" key="6">
    <source>
        <dbReference type="RuleBase" id="RU000394"/>
    </source>
</evidence>
<dbReference type="PROSITE" id="PS00411">
    <property type="entry name" value="KINESIN_MOTOR_1"/>
    <property type="match status" value="1"/>
</dbReference>
<sequence>MEEDPAQVEHEQVDHDEGINEERVEQQQQSQVRAQVELSPLQEQDSLVPQQPEQQFQRSIALDKPKRERKKPEKYGFDQDEVNYALNVSQGDPTTRSHAIFTITMEQKKIAGTGATVDEAGEDLCAKLHFVDLAGSEHAKRTGADGMRLKEGIDINMGLLVLGNVLSALGDEKKRKDGGHVPYRDNILTWLLQINRNPMAAEMQRMRSQIEELQAENQFYCGSSPLDELQVLKRKVSLLEASNAELQRELQELRGSELEGELLRVKNSHNLKRSRASDLILHSYFVVDEEKELENSSLQEKLVREHRELDKKLGQKEVEIKRTIPKGSGQSKDFKTKKIFVGGIPQSVSEDELKNFFSKYGKVLEQQIILDRETNRSRGFGFITFDNEEVVDEMLSNGNMIEMAGRKVEIKKAVPKPASNPQPPPHKEYGDGYGGFGGSSLGGYRGESSLNYSRCFGPYGISGLVGYGRGSEGYGSYGGSGNGGGYDSGPGASYGGTGWLDGSSGNGGGYDSGPGASYGGTGWPDGSSGNGGGYDSGPGASYGGTGWPDGSLVWKGSRLTDQTYAEDNRLITPVGEASSDVVAPVLKKSKGTNSPPEDARGQSVAPLENIDSQMAIEESSDAVGDLPQVYVVEVLDVVGADKIRDNNDMHLFEVLGMSK</sequence>
<reference evidence="11" key="1">
    <citation type="journal article" date="2022" name="Plant J.">
        <title>Strategies of tolerance reflected in two North American maple genomes.</title>
        <authorList>
            <person name="McEvoy S.L."/>
            <person name="Sezen U.U."/>
            <person name="Trouern-Trend A."/>
            <person name="McMahon S.M."/>
            <person name="Schaberg P.G."/>
            <person name="Yang J."/>
            <person name="Wegrzyn J.L."/>
            <person name="Swenson N.G."/>
        </authorList>
    </citation>
    <scope>NUCLEOTIDE SEQUENCE</scope>
    <source>
        <strain evidence="11">NS2018</strain>
    </source>
</reference>
<evidence type="ECO:0000256" key="3">
    <source>
        <dbReference type="ARBA" id="ARBA00023175"/>
    </source>
</evidence>
<dbReference type="Pfam" id="PF00076">
    <property type="entry name" value="RRM_1"/>
    <property type="match status" value="1"/>
</dbReference>
<keyword evidence="1 6" id="KW-0547">Nucleotide-binding</keyword>
<dbReference type="InterPro" id="IPR012677">
    <property type="entry name" value="Nucleotide-bd_a/b_plait_sf"/>
</dbReference>
<dbReference type="PANTHER" id="PTHR47969">
    <property type="entry name" value="CHROMOSOME-ASSOCIATED KINESIN KIF4A-RELATED"/>
    <property type="match status" value="1"/>
</dbReference>
<dbReference type="GO" id="GO:0005875">
    <property type="term" value="C:microtubule associated complex"/>
    <property type="evidence" value="ECO:0007669"/>
    <property type="project" value="TreeGrafter"/>
</dbReference>
<feature type="region of interest" description="Disordered" evidence="8">
    <location>
        <begin position="1"/>
        <end position="76"/>
    </location>
</feature>
<keyword evidence="7" id="KW-0175">Coiled coil</keyword>
<dbReference type="GO" id="GO:0003777">
    <property type="term" value="F:microtubule motor activity"/>
    <property type="evidence" value="ECO:0007669"/>
    <property type="project" value="InterPro"/>
</dbReference>
<dbReference type="PANTHER" id="PTHR47969:SF6">
    <property type="entry name" value="KINESIN-LIKE PROTEIN KIN-4C"/>
    <property type="match status" value="1"/>
</dbReference>
<dbReference type="Pfam" id="PF00225">
    <property type="entry name" value="Kinesin"/>
    <property type="match status" value="1"/>
</dbReference>
<comment type="similarity">
    <text evidence="5 6">Belongs to the TRAFAC class myosin-kinesin ATPase superfamily. Kinesin family.</text>
</comment>
<comment type="caution">
    <text evidence="5">Lacks conserved residue(s) required for the propagation of feature annotation.</text>
</comment>
<keyword evidence="2 6" id="KW-0067">ATP-binding</keyword>
<dbReference type="SUPFAM" id="SSF52540">
    <property type="entry name" value="P-loop containing nucleoside triphosphate hydrolases"/>
    <property type="match status" value="1"/>
</dbReference>
<comment type="caution">
    <text evidence="11">The sequence shown here is derived from an EMBL/GenBank/DDBJ whole genome shotgun (WGS) entry which is preliminary data.</text>
</comment>
<feature type="coiled-coil region" evidence="7">
    <location>
        <begin position="196"/>
        <end position="259"/>
    </location>
</feature>
<feature type="compositionally biased region" description="Polar residues" evidence="8">
    <location>
        <begin position="41"/>
        <end position="58"/>
    </location>
</feature>
<dbReference type="GO" id="GO:0005874">
    <property type="term" value="C:microtubule"/>
    <property type="evidence" value="ECO:0007669"/>
    <property type="project" value="UniProtKB-KW"/>
</dbReference>
<evidence type="ECO:0000256" key="2">
    <source>
        <dbReference type="ARBA" id="ARBA00022840"/>
    </source>
</evidence>
<evidence type="ECO:0000313" key="11">
    <source>
        <dbReference type="EMBL" id="KAK0580109.1"/>
    </source>
</evidence>
<dbReference type="InterPro" id="IPR001752">
    <property type="entry name" value="Kinesin_motor_dom"/>
</dbReference>
<evidence type="ECO:0000256" key="7">
    <source>
        <dbReference type="SAM" id="Coils"/>
    </source>
</evidence>
<dbReference type="EMBL" id="JAUESC010000385">
    <property type="protein sequence ID" value="KAK0580109.1"/>
    <property type="molecule type" value="Genomic_DNA"/>
</dbReference>
<dbReference type="GO" id="GO:0007052">
    <property type="term" value="P:mitotic spindle organization"/>
    <property type="evidence" value="ECO:0007669"/>
    <property type="project" value="TreeGrafter"/>
</dbReference>
<dbReference type="AlphaFoldDB" id="A0AA39RZQ5"/>
<dbReference type="GO" id="GO:0008017">
    <property type="term" value="F:microtubule binding"/>
    <property type="evidence" value="ECO:0007669"/>
    <property type="project" value="InterPro"/>
</dbReference>
<dbReference type="PROSITE" id="PS50102">
    <property type="entry name" value="RRM"/>
    <property type="match status" value="1"/>
</dbReference>
<gene>
    <name evidence="11" type="ORF">LWI29_036485</name>
</gene>
<dbReference type="SMART" id="SM00129">
    <property type="entry name" value="KISc"/>
    <property type="match status" value="1"/>
</dbReference>
<dbReference type="InterPro" id="IPR027417">
    <property type="entry name" value="P-loop_NTPase"/>
</dbReference>
<organism evidence="11 12">
    <name type="scientific">Acer saccharum</name>
    <name type="common">Sugar maple</name>
    <dbReference type="NCBI Taxonomy" id="4024"/>
    <lineage>
        <taxon>Eukaryota</taxon>
        <taxon>Viridiplantae</taxon>
        <taxon>Streptophyta</taxon>
        <taxon>Embryophyta</taxon>
        <taxon>Tracheophyta</taxon>
        <taxon>Spermatophyta</taxon>
        <taxon>Magnoliopsida</taxon>
        <taxon>eudicotyledons</taxon>
        <taxon>Gunneridae</taxon>
        <taxon>Pentapetalae</taxon>
        <taxon>rosids</taxon>
        <taxon>malvids</taxon>
        <taxon>Sapindales</taxon>
        <taxon>Sapindaceae</taxon>
        <taxon>Hippocastanoideae</taxon>
        <taxon>Acereae</taxon>
        <taxon>Acer</taxon>
    </lineage>
</organism>
<reference evidence="11" key="2">
    <citation type="submission" date="2023-06" db="EMBL/GenBank/DDBJ databases">
        <authorList>
            <person name="Swenson N.G."/>
            <person name="Wegrzyn J.L."/>
            <person name="Mcevoy S.L."/>
        </authorList>
    </citation>
    <scope>NUCLEOTIDE SEQUENCE</scope>
    <source>
        <strain evidence="11">NS2018</strain>
        <tissue evidence="11">Leaf</tissue>
    </source>
</reference>
<dbReference type="InterPro" id="IPR019821">
    <property type="entry name" value="Kinesin_motor_CS"/>
</dbReference>
<evidence type="ECO:0000256" key="8">
    <source>
        <dbReference type="SAM" id="MobiDB-lite"/>
    </source>
</evidence>